<reference evidence="9" key="1">
    <citation type="journal article" date="2017" name="Genome Biol.">
        <title>Comparative genomics reveals high biological diversity and specific adaptations in the industrially and medically important fungal genus Aspergillus.</title>
        <authorList>
            <person name="de Vries R.P."/>
            <person name="Riley R."/>
            <person name="Wiebenga A."/>
            <person name="Aguilar-Osorio G."/>
            <person name="Amillis S."/>
            <person name="Uchima C.A."/>
            <person name="Anderluh G."/>
            <person name="Asadollahi M."/>
            <person name="Askin M."/>
            <person name="Barry K."/>
            <person name="Battaglia E."/>
            <person name="Bayram O."/>
            <person name="Benocci T."/>
            <person name="Braus-Stromeyer S.A."/>
            <person name="Caldana C."/>
            <person name="Canovas D."/>
            <person name="Cerqueira G.C."/>
            <person name="Chen F."/>
            <person name="Chen W."/>
            <person name="Choi C."/>
            <person name="Clum A."/>
            <person name="Dos Santos R.A."/>
            <person name="Damasio A.R."/>
            <person name="Diallinas G."/>
            <person name="Emri T."/>
            <person name="Fekete E."/>
            <person name="Flipphi M."/>
            <person name="Freyberg S."/>
            <person name="Gallo A."/>
            <person name="Gournas C."/>
            <person name="Habgood R."/>
            <person name="Hainaut M."/>
            <person name="Harispe M.L."/>
            <person name="Henrissat B."/>
            <person name="Hilden K.S."/>
            <person name="Hope R."/>
            <person name="Hossain A."/>
            <person name="Karabika E."/>
            <person name="Karaffa L."/>
            <person name="Karanyi Z."/>
            <person name="Krasevec N."/>
            <person name="Kuo A."/>
            <person name="Kusch H."/>
            <person name="LaButti K."/>
            <person name="Lagendijk E.L."/>
            <person name="Lapidus A."/>
            <person name="Levasseur A."/>
            <person name="Lindquist E."/>
            <person name="Lipzen A."/>
            <person name="Logrieco A.F."/>
            <person name="MacCabe A."/>
            <person name="Maekelae M.R."/>
            <person name="Malavazi I."/>
            <person name="Melin P."/>
            <person name="Meyer V."/>
            <person name="Mielnichuk N."/>
            <person name="Miskei M."/>
            <person name="Molnar A.P."/>
            <person name="Mule G."/>
            <person name="Ngan C.Y."/>
            <person name="Orejas M."/>
            <person name="Orosz E."/>
            <person name="Ouedraogo J.P."/>
            <person name="Overkamp K.M."/>
            <person name="Park H.-S."/>
            <person name="Perrone G."/>
            <person name="Piumi F."/>
            <person name="Punt P.J."/>
            <person name="Ram A.F."/>
            <person name="Ramon A."/>
            <person name="Rauscher S."/>
            <person name="Record E."/>
            <person name="Riano-Pachon D.M."/>
            <person name="Robert V."/>
            <person name="Roehrig J."/>
            <person name="Ruller R."/>
            <person name="Salamov A."/>
            <person name="Salih N.S."/>
            <person name="Samson R.A."/>
            <person name="Sandor E."/>
            <person name="Sanguinetti M."/>
            <person name="Schuetze T."/>
            <person name="Sepcic K."/>
            <person name="Shelest E."/>
            <person name="Sherlock G."/>
            <person name="Sophianopoulou V."/>
            <person name="Squina F.M."/>
            <person name="Sun H."/>
            <person name="Susca A."/>
            <person name="Todd R.B."/>
            <person name="Tsang A."/>
            <person name="Unkles S.E."/>
            <person name="van de Wiele N."/>
            <person name="van Rossen-Uffink D."/>
            <person name="Oliveira J.V."/>
            <person name="Vesth T.C."/>
            <person name="Visser J."/>
            <person name="Yu J.-H."/>
            <person name="Zhou M."/>
            <person name="Andersen M.R."/>
            <person name="Archer D.B."/>
            <person name="Baker S.E."/>
            <person name="Benoit I."/>
            <person name="Brakhage A.A."/>
            <person name="Braus G.H."/>
            <person name="Fischer R."/>
            <person name="Frisvad J.C."/>
            <person name="Goldman G.H."/>
            <person name="Houbraken J."/>
            <person name="Oakley B."/>
            <person name="Pocsi I."/>
            <person name="Scazzocchio C."/>
            <person name="Seiboth B."/>
            <person name="vanKuyk P.A."/>
            <person name="Wortman J."/>
            <person name="Dyer P.S."/>
            <person name="Grigoriev I.V."/>
        </authorList>
    </citation>
    <scope>NUCLEOTIDE SEQUENCE [LARGE SCALE GENOMIC DNA]</scope>
    <source>
        <strain evidence="9">CBS 583.65</strain>
    </source>
</reference>
<dbReference type="PROSITE" id="PS00086">
    <property type="entry name" value="CYTOCHROME_P450"/>
    <property type="match status" value="1"/>
</dbReference>
<dbReference type="RefSeq" id="XP_040670662.1">
    <property type="nucleotide sequence ID" value="XM_040817817.1"/>
</dbReference>
<dbReference type="InterPro" id="IPR017972">
    <property type="entry name" value="Cyt_P450_CS"/>
</dbReference>
<evidence type="ECO:0000256" key="3">
    <source>
        <dbReference type="ARBA" id="ARBA00023002"/>
    </source>
</evidence>
<evidence type="ECO:0000313" key="9">
    <source>
        <dbReference type="Proteomes" id="UP000184073"/>
    </source>
</evidence>
<dbReference type="GO" id="GO:0005506">
    <property type="term" value="F:iron ion binding"/>
    <property type="evidence" value="ECO:0007669"/>
    <property type="project" value="InterPro"/>
</dbReference>
<dbReference type="GO" id="GO:0016705">
    <property type="term" value="F:oxidoreductase activity, acting on paired donors, with incorporation or reduction of molecular oxygen"/>
    <property type="evidence" value="ECO:0007669"/>
    <property type="project" value="InterPro"/>
</dbReference>
<dbReference type="Gene3D" id="1.10.630.10">
    <property type="entry name" value="Cytochrome P450"/>
    <property type="match status" value="1"/>
</dbReference>
<dbReference type="PANTHER" id="PTHR46300:SF9">
    <property type="entry name" value="P450, PUTATIVE-RELATED"/>
    <property type="match status" value="1"/>
</dbReference>
<feature type="binding site" description="axial binding residue" evidence="5">
    <location>
        <position position="443"/>
    </location>
    <ligand>
        <name>heme</name>
        <dbReference type="ChEBI" id="CHEBI:30413"/>
    </ligand>
    <ligandPart>
        <name>Fe</name>
        <dbReference type="ChEBI" id="CHEBI:18248"/>
    </ligandPart>
</feature>
<dbReference type="PANTHER" id="PTHR46300">
    <property type="entry name" value="P450, PUTATIVE (EUROFUNG)-RELATED-RELATED"/>
    <property type="match status" value="1"/>
</dbReference>
<protein>
    <recommendedName>
        <fullName evidence="10">Cytochrome P450</fullName>
    </recommendedName>
</protein>
<dbReference type="EMBL" id="KV878132">
    <property type="protein sequence ID" value="OJJ04900.1"/>
    <property type="molecule type" value="Genomic_DNA"/>
</dbReference>
<keyword evidence="6" id="KW-0503">Monooxygenase</keyword>
<organism evidence="8 9">
    <name type="scientific">Aspergillus versicolor CBS 583.65</name>
    <dbReference type="NCBI Taxonomy" id="1036611"/>
    <lineage>
        <taxon>Eukaryota</taxon>
        <taxon>Fungi</taxon>
        <taxon>Dikarya</taxon>
        <taxon>Ascomycota</taxon>
        <taxon>Pezizomycotina</taxon>
        <taxon>Eurotiomycetes</taxon>
        <taxon>Eurotiomycetidae</taxon>
        <taxon>Eurotiales</taxon>
        <taxon>Aspergillaceae</taxon>
        <taxon>Aspergillus</taxon>
        <taxon>Aspergillus subgen. Nidulantes</taxon>
    </lineage>
</organism>
<sequence>MSFLSLLLKGLVAPTLALSVYIILNEVLRWRSRINGLKGPKGLPLIGNLLDINRTFSAEKYRQWSLDYGPVYQVQLGNSPVVIVNETEEAKALLLNQSSAFISRPVFHVLHKVVSKNVASIGTSPWNESCKSRRKVAAGALNRPKVQSYEPIILRETDDFIKALAVESSGGTVDADFTAAVHRLSLNTVMTLNYGIRIAKTTDLKDDAFYAEVVEVENEISRLRSTSRNLANYIPLLRFLEPIFWRKSAAHSAAIGNRRIAYNNELLRRLQDAVNRDAEVPCIQGNVLRDPEAVGLSNNELLSISFSMMAGADSTQPTIGWAFILLAHRQDIQTIAFNELQKATGSHYDPSETKDVDYILALVKEVLRFYTPLPLSMPRETTAPVQYKHAVIPSGTMVFLNAWACNHDPALFSNPWEFIPERWLGNSEKHAHQFAFGYGSRMCVASHLATRLVYTALYHAIANFEIHPASDAVEDEVDAVKGIKDPTALSASPRGSRARFVARSRNAR</sequence>
<dbReference type="GeneID" id="63733328"/>
<evidence type="ECO:0000256" key="1">
    <source>
        <dbReference type="ARBA" id="ARBA00010617"/>
    </source>
</evidence>
<evidence type="ECO:0000256" key="5">
    <source>
        <dbReference type="PIRSR" id="PIRSR602401-1"/>
    </source>
</evidence>
<dbReference type="Proteomes" id="UP000184073">
    <property type="component" value="Unassembled WGS sequence"/>
</dbReference>
<evidence type="ECO:0008006" key="10">
    <source>
        <dbReference type="Google" id="ProtNLM"/>
    </source>
</evidence>
<dbReference type="InterPro" id="IPR036396">
    <property type="entry name" value="Cyt_P450_sf"/>
</dbReference>
<evidence type="ECO:0000256" key="7">
    <source>
        <dbReference type="SAM" id="MobiDB-lite"/>
    </source>
</evidence>
<dbReference type="InterPro" id="IPR050364">
    <property type="entry name" value="Cytochrome_P450_fung"/>
</dbReference>
<comment type="cofactor">
    <cofactor evidence="5">
        <name>heme</name>
        <dbReference type="ChEBI" id="CHEBI:30413"/>
    </cofactor>
</comment>
<dbReference type="GO" id="GO:0004497">
    <property type="term" value="F:monooxygenase activity"/>
    <property type="evidence" value="ECO:0007669"/>
    <property type="project" value="UniProtKB-KW"/>
</dbReference>
<dbReference type="PRINTS" id="PR00463">
    <property type="entry name" value="EP450I"/>
</dbReference>
<dbReference type="PRINTS" id="PR00385">
    <property type="entry name" value="P450"/>
</dbReference>
<evidence type="ECO:0000313" key="8">
    <source>
        <dbReference type="EMBL" id="OJJ04900.1"/>
    </source>
</evidence>
<keyword evidence="3 6" id="KW-0560">Oxidoreductase</keyword>
<keyword evidence="9" id="KW-1185">Reference proteome</keyword>
<name>A0A1L9PTM1_ASPVE</name>
<proteinExistence type="inferred from homology"/>
<dbReference type="Pfam" id="PF00067">
    <property type="entry name" value="p450"/>
    <property type="match status" value="1"/>
</dbReference>
<dbReference type="SUPFAM" id="SSF48264">
    <property type="entry name" value="Cytochrome P450"/>
    <property type="match status" value="1"/>
</dbReference>
<evidence type="ECO:0000256" key="2">
    <source>
        <dbReference type="ARBA" id="ARBA00022723"/>
    </source>
</evidence>
<feature type="compositionally biased region" description="Basic residues" evidence="7">
    <location>
        <begin position="496"/>
        <end position="508"/>
    </location>
</feature>
<dbReference type="OrthoDB" id="1055148at2759"/>
<keyword evidence="5 6" id="KW-0349">Heme</keyword>
<comment type="similarity">
    <text evidence="1 6">Belongs to the cytochrome P450 family.</text>
</comment>
<gene>
    <name evidence="8" type="ORF">ASPVEDRAFT_86278</name>
</gene>
<dbReference type="InterPro" id="IPR002401">
    <property type="entry name" value="Cyt_P450_E_grp-I"/>
</dbReference>
<evidence type="ECO:0000256" key="6">
    <source>
        <dbReference type="RuleBase" id="RU000461"/>
    </source>
</evidence>
<keyword evidence="2 5" id="KW-0479">Metal-binding</keyword>
<evidence type="ECO:0000256" key="4">
    <source>
        <dbReference type="ARBA" id="ARBA00023004"/>
    </source>
</evidence>
<dbReference type="STRING" id="1036611.A0A1L9PTM1"/>
<dbReference type="InterPro" id="IPR001128">
    <property type="entry name" value="Cyt_P450"/>
</dbReference>
<feature type="region of interest" description="Disordered" evidence="7">
    <location>
        <begin position="488"/>
        <end position="508"/>
    </location>
</feature>
<dbReference type="VEuPathDB" id="FungiDB:ASPVEDRAFT_86278"/>
<accession>A0A1L9PTM1</accession>
<dbReference type="GO" id="GO:0020037">
    <property type="term" value="F:heme binding"/>
    <property type="evidence" value="ECO:0007669"/>
    <property type="project" value="InterPro"/>
</dbReference>
<dbReference type="AlphaFoldDB" id="A0A1L9PTM1"/>
<keyword evidence="4 5" id="KW-0408">Iron</keyword>